<dbReference type="InterPro" id="IPR012967">
    <property type="entry name" value="COMT_dimerisation"/>
</dbReference>
<dbReference type="PANTHER" id="PTHR43712:SF2">
    <property type="entry name" value="O-METHYLTRANSFERASE CICE"/>
    <property type="match status" value="1"/>
</dbReference>
<gene>
    <name evidence="7" type="ORF">BX592_10822</name>
</gene>
<evidence type="ECO:0000313" key="7">
    <source>
        <dbReference type="EMBL" id="TDY50787.1"/>
    </source>
</evidence>
<dbReference type="PANTHER" id="PTHR43712">
    <property type="entry name" value="PUTATIVE (AFU_ORTHOLOGUE AFUA_4G14580)-RELATED"/>
    <property type="match status" value="1"/>
</dbReference>
<reference evidence="7 8" key="1">
    <citation type="submission" date="2019-03" db="EMBL/GenBank/DDBJ databases">
        <title>Genomic Encyclopedia of Type Strains, Phase III (KMG-III): the genomes of soil and plant-associated and newly described type strains.</title>
        <authorList>
            <person name="Whitman W."/>
        </authorList>
    </citation>
    <scope>NUCLEOTIDE SEQUENCE [LARGE SCALE GENOMIC DNA]</scope>
    <source>
        <strain evidence="7 8">LMG 29544</strain>
    </source>
</reference>
<keyword evidence="1 7" id="KW-0489">Methyltransferase</keyword>
<dbReference type="GO" id="GO:0032259">
    <property type="term" value="P:methylation"/>
    <property type="evidence" value="ECO:0007669"/>
    <property type="project" value="UniProtKB-KW"/>
</dbReference>
<dbReference type="EMBL" id="SORE01000008">
    <property type="protein sequence ID" value="TDY50787.1"/>
    <property type="molecule type" value="Genomic_DNA"/>
</dbReference>
<evidence type="ECO:0000256" key="2">
    <source>
        <dbReference type="ARBA" id="ARBA00022679"/>
    </source>
</evidence>
<dbReference type="GO" id="GO:0008171">
    <property type="term" value="F:O-methyltransferase activity"/>
    <property type="evidence" value="ECO:0007669"/>
    <property type="project" value="InterPro"/>
</dbReference>
<dbReference type="InterPro" id="IPR001077">
    <property type="entry name" value="COMT_C"/>
</dbReference>
<keyword evidence="8" id="KW-1185">Reference proteome</keyword>
<evidence type="ECO:0000256" key="3">
    <source>
        <dbReference type="ARBA" id="ARBA00022691"/>
    </source>
</evidence>
<accession>A0A4R8LVI1</accession>
<dbReference type="AlphaFoldDB" id="A0A4R8LVI1"/>
<dbReference type="Gene3D" id="1.10.10.10">
    <property type="entry name" value="Winged helix-like DNA-binding domain superfamily/Winged helix DNA-binding domain"/>
    <property type="match status" value="1"/>
</dbReference>
<dbReference type="InterPro" id="IPR036390">
    <property type="entry name" value="WH_DNA-bd_sf"/>
</dbReference>
<dbReference type="RefSeq" id="WP_166676343.1">
    <property type="nucleotide sequence ID" value="NZ_JBHLUW010000003.1"/>
</dbReference>
<evidence type="ECO:0000259" key="6">
    <source>
        <dbReference type="Pfam" id="PF08100"/>
    </source>
</evidence>
<dbReference type="SUPFAM" id="SSF46785">
    <property type="entry name" value="Winged helix' DNA-binding domain"/>
    <property type="match status" value="1"/>
</dbReference>
<dbReference type="InterPro" id="IPR036388">
    <property type="entry name" value="WH-like_DNA-bd_sf"/>
</dbReference>
<protein>
    <submittedName>
        <fullName evidence="7">Methyltransferase family protein</fullName>
    </submittedName>
</protein>
<dbReference type="InterPro" id="IPR016461">
    <property type="entry name" value="COMT-like"/>
</dbReference>
<dbReference type="PROSITE" id="PS51683">
    <property type="entry name" value="SAM_OMT_II"/>
    <property type="match status" value="1"/>
</dbReference>
<evidence type="ECO:0000259" key="5">
    <source>
        <dbReference type="Pfam" id="PF00891"/>
    </source>
</evidence>
<proteinExistence type="predicted"/>
<dbReference type="Pfam" id="PF08100">
    <property type="entry name" value="Dimerisation"/>
    <property type="match status" value="1"/>
</dbReference>
<feature type="active site" description="Proton acceptor" evidence="4">
    <location>
        <position position="244"/>
    </location>
</feature>
<name>A0A4R8LVI1_9BURK</name>
<dbReference type="SUPFAM" id="SSF53335">
    <property type="entry name" value="S-adenosyl-L-methionine-dependent methyltransferases"/>
    <property type="match status" value="1"/>
</dbReference>
<feature type="domain" description="O-methyltransferase dimerisation" evidence="6">
    <location>
        <begin position="9"/>
        <end position="80"/>
    </location>
</feature>
<organism evidence="7 8">
    <name type="scientific">Paraburkholderia rhizosphaerae</name>
    <dbReference type="NCBI Taxonomy" id="480658"/>
    <lineage>
        <taxon>Bacteria</taxon>
        <taxon>Pseudomonadati</taxon>
        <taxon>Pseudomonadota</taxon>
        <taxon>Betaproteobacteria</taxon>
        <taxon>Burkholderiales</taxon>
        <taxon>Burkholderiaceae</taxon>
        <taxon>Paraburkholderia</taxon>
    </lineage>
</organism>
<dbReference type="Proteomes" id="UP000295509">
    <property type="component" value="Unassembled WGS sequence"/>
</dbReference>
<dbReference type="GO" id="GO:0046983">
    <property type="term" value="F:protein dimerization activity"/>
    <property type="evidence" value="ECO:0007669"/>
    <property type="project" value="InterPro"/>
</dbReference>
<dbReference type="PIRSF" id="PIRSF005739">
    <property type="entry name" value="O-mtase"/>
    <property type="match status" value="1"/>
</dbReference>
<evidence type="ECO:0000256" key="4">
    <source>
        <dbReference type="PIRSR" id="PIRSR005739-1"/>
    </source>
</evidence>
<sequence length="334" mass="36196">MNSHARMFEMIAAFKISQIIRAVCVHSLVEHLDNGLSTPTQIAEASNLDVDATDRLMRACVSVGLMTYDSGTSTFAATPVLLTLRADDPASLRSYALAQTADSHWLPWGRLDVSIKTGEPQAVATLGCNLWEYFSRFPTEGAIFSDAMRSASVSFDREVGKLVETRAADVVVDVGGASGSFVHALMEANSSLNGVVFDRQEVADAAMHAALKRGLASRFSTVSGDFFSDALPPADVYLLKLILHDWDDAACIEILRNCRRSIRAGGRLIVAEMIVGEPGDARFNPLIDLTMMVVLGGRERSIDQFRALFSATGFALTAVKPSSTRFWLIEAEAV</sequence>
<evidence type="ECO:0000256" key="1">
    <source>
        <dbReference type="ARBA" id="ARBA00022603"/>
    </source>
</evidence>
<keyword evidence="2 7" id="KW-0808">Transferase</keyword>
<comment type="caution">
    <text evidence="7">The sequence shown here is derived from an EMBL/GenBank/DDBJ whole genome shotgun (WGS) entry which is preliminary data.</text>
</comment>
<evidence type="ECO:0000313" key="8">
    <source>
        <dbReference type="Proteomes" id="UP000295509"/>
    </source>
</evidence>
<keyword evidence="3" id="KW-0949">S-adenosyl-L-methionine</keyword>
<feature type="domain" description="O-methyltransferase C-terminal" evidence="5">
    <location>
        <begin position="108"/>
        <end position="314"/>
    </location>
</feature>
<dbReference type="InterPro" id="IPR029063">
    <property type="entry name" value="SAM-dependent_MTases_sf"/>
</dbReference>
<dbReference type="Gene3D" id="3.40.50.150">
    <property type="entry name" value="Vaccinia Virus protein VP39"/>
    <property type="match status" value="1"/>
</dbReference>
<dbReference type="Pfam" id="PF00891">
    <property type="entry name" value="Methyltransf_2"/>
    <property type="match status" value="1"/>
</dbReference>